<dbReference type="InterPro" id="IPR027417">
    <property type="entry name" value="P-loop_NTPase"/>
</dbReference>
<dbReference type="PANTHER" id="PTHR19211:SF14">
    <property type="entry name" value="ATP-BINDING CASSETTE SUB-FAMILY F MEMBER 1"/>
    <property type="match status" value="1"/>
</dbReference>
<comment type="caution">
    <text evidence="4">The sequence shown here is derived from an EMBL/GenBank/DDBJ whole genome shotgun (WGS) entry which is preliminary data.</text>
</comment>
<dbReference type="PANTHER" id="PTHR19211">
    <property type="entry name" value="ATP-BINDING TRANSPORT PROTEIN-RELATED"/>
    <property type="match status" value="1"/>
</dbReference>
<dbReference type="Gene3D" id="3.40.50.300">
    <property type="entry name" value="P-loop containing nucleotide triphosphate hydrolases"/>
    <property type="match status" value="1"/>
</dbReference>
<evidence type="ECO:0000259" key="3">
    <source>
        <dbReference type="Pfam" id="PF00005"/>
    </source>
</evidence>
<dbReference type="EMBL" id="CAXAMN010023495">
    <property type="protein sequence ID" value="CAK9078063.1"/>
    <property type="molecule type" value="Genomic_DNA"/>
</dbReference>
<accession>A0ABP0PR51</accession>
<reference evidence="4 5" key="1">
    <citation type="submission" date="2024-02" db="EMBL/GenBank/DDBJ databases">
        <authorList>
            <person name="Chen Y."/>
            <person name="Shah S."/>
            <person name="Dougan E. K."/>
            <person name="Thang M."/>
            <person name="Chan C."/>
        </authorList>
    </citation>
    <scope>NUCLEOTIDE SEQUENCE [LARGE SCALE GENOMIC DNA]</scope>
</reference>
<organism evidence="4 5">
    <name type="scientific">Durusdinium trenchii</name>
    <dbReference type="NCBI Taxonomy" id="1381693"/>
    <lineage>
        <taxon>Eukaryota</taxon>
        <taxon>Sar</taxon>
        <taxon>Alveolata</taxon>
        <taxon>Dinophyceae</taxon>
        <taxon>Suessiales</taxon>
        <taxon>Symbiodiniaceae</taxon>
        <taxon>Durusdinium</taxon>
    </lineage>
</organism>
<sequence length="153" mass="16225">MGRKPDPKKKEAKAASKKKNGYADKGENQRMSAESIGFQIRTGPEAPSKTGASMDIDVNEIVVFAGKQELLFNATLRLAQGIKYGLIGRNGVGKSTLLRAMAERDGLGPPSIGRARRSQGTPVSVPCRTPFCRGRGGWVNPPAAGASVVLSRC</sequence>
<keyword evidence="5" id="KW-1185">Reference proteome</keyword>
<keyword evidence="1" id="KW-0677">Repeat</keyword>
<evidence type="ECO:0000313" key="5">
    <source>
        <dbReference type="Proteomes" id="UP001642484"/>
    </source>
</evidence>
<feature type="domain" description="ABC transporter" evidence="3">
    <location>
        <begin position="73"/>
        <end position="103"/>
    </location>
</feature>
<name>A0ABP0PR51_9DINO</name>
<protein>
    <recommendedName>
        <fullName evidence="3">ABC transporter domain-containing protein</fullName>
    </recommendedName>
</protein>
<dbReference type="Proteomes" id="UP001642484">
    <property type="component" value="Unassembled WGS sequence"/>
</dbReference>
<evidence type="ECO:0000256" key="2">
    <source>
        <dbReference type="SAM" id="MobiDB-lite"/>
    </source>
</evidence>
<proteinExistence type="predicted"/>
<feature type="region of interest" description="Disordered" evidence="2">
    <location>
        <begin position="1"/>
        <end position="34"/>
    </location>
</feature>
<evidence type="ECO:0000256" key="1">
    <source>
        <dbReference type="ARBA" id="ARBA00022737"/>
    </source>
</evidence>
<dbReference type="SUPFAM" id="SSF52540">
    <property type="entry name" value="P-loop containing nucleoside triphosphate hydrolases"/>
    <property type="match status" value="1"/>
</dbReference>
<evidence type="ECO:0000313" key="4">
    <source>
        <dbReference type="EMBL" id="CAK9078063.1"/>
    </source>
</evidence>
<feature type="region of interest" description="Disordered" evidence="2">
    <location>
        <begin position="104"/>
        <end position="123"/>
    </location>
</feature>
<feature type="compositionally biased region" description="Basic and acidic residues" evidence="2">
    <location>
        <begin position="1"/>
        <end position="14"/>
    </location>
</feature>
<dbReference type="Pfam" id="PF00005">
    <property type="entry name" value="ABC_tran"/>
    <property type="match status" value="1"/>
</dbReference>
<dbReference type="InterPro" id="IPR003439">
    <property type="entry name" value="ABC_transporter-like_ATP-bd"/>
</dbReference>
<dbReference type="InterPro" id="IPR050611">
    <property type="entry name" value="ABCF"/>
</dbReference>
<gene>
    <name evidence="4" type="ORF">CCMP2556_LOCUS38454</name>
</gene>